<evidence type="ECO:0000313" key="2">
    <source>
        <dbReference type="Proteomes" id="UP000014680"/>
    </source>
</evidence>
<dbReference type="OMA" id="NIMPIEL"/>
<dbReference type="VEuPathDB" id="AmoebaDB:EIN_428170"/>
<dbReference type="GeneID" id="14894213"/>
<protein>
    <submittedName>
        <fullName evidence="1">Uncharacterized protein</fullName>
    </submittedName>
</protein>
<gene>
    <name evidence="1" type="ORF">EIN_428170</name>
</gene>
<organism evidence="1 2">
    <name type="scientific">Entamoeba invadens IP1</name>
    <dbReference type="NCBI Taxonomy" id="370355"/>
    <lineage>
        <taxon>Eukaryota</taxon>
        <taxon>Amoebozoa</taxon>
        <taxon>Evosea</taxon>
        <taxon>Archamoebae</taxon>
        <taxon>Mastigamoebida</taxon>
        <taxon>Entamoebidae</taxon>
        <taxon>Entamoeba</taxon>
    </lineage>
</organism>
<accession>A0A0A1UEW4</accession>
<sequence length="103" mass="12289">MEIEQEIACLYNRNVIPLEVGESPMRVLLKFYEQCCPHPIDEEKDFITTDHVTLRNTAINSLIGRGEITDEKIQEAMKSHIEKQRDFHINWKYRQAMRFLSMY</sequence>
<keyword evidence="2" id="KW-1185">Reference proteome</keyword>
<dbReference type="Proteomes" id="UP000014680">
    <property type="component" value="Unassembled WGS sequence"/>
</dbReference>
<dbReference type="RefSeq" id="XP_004261912.1">
    <property type="nucleotide sequence ID" value="XM_004261864.1"/>
</dbReference>
<dbReference type="AlphaFoldDB" id="A0A0A1UEW4"/>
<proteinExistence type="predicted"/>
<dbReference type="KEGG" id="eiv:EIN_428170"/>
<dbReference type="EMBL" id="KB206168">
    <property type="protein sequence ID" value="ELP95141.1"/>
    <property type="molecule type" value="Genomic_DNA"/>
</dbReference>
<name>A0A0A1UEW4_ENTIV</name>
<dbReference type="OrthoDB" id="25077at2759"/>
<evidence type="ECO:0000313" key="1">
    <source>
        <dbReference type="EMBL" id="ELP95141.1"/>
    </source>
</evidence>
<reference evidence="1 2" key="1">
    <citation type="submission" date="2012-10" db="EMBL/GenBank/DDBJ databases">
        <authorList>
            <person name="Zafar N."/>
            <person name="Inman J."/>
            <person name="Hall N."/>
            <person name="Lorenzi H."/>
            <person name="Caler E."/>
        </authorList>
    </citation>
    <scope>NUCLEOTIDE SEQUENCE [LARGE SCALE GENOMIC DNA]</scope>
    <source>
        <strain evidence="1 2">IP1</strain>
    </source>
</reference>